<keyword evidence="2" id="KW-0805">Transcription regulation</keyword>
<gene>
    <name evidence="8" type="ORF">WN944_024025</name>
</gene>
<dbReference type="GO" id="GO:0003677">
    <property type="term" value="F:DNA binding"/>
    <property type="evidence" value="ECO:0007669"/>
    <property type="project" value="UniProtKB-KW"/>
</dbReference>
<dbReference type="PRINTS" id="PR00404">
    <property type="entry name" value="MADSDOMAIN"/>
</dbReference>
<comment type="subcellular location">
    <subcellularLocation>
        <location evidence="1">Nucleus</location>
    </subcellularLocation>
</comment>
<reference evidence="8 9" key="1">
    <citation type="submission" date="2024-05" db="EMBL/GenBank/DDBJ databases">
        <title>Haplotype-resolved chromosome-level genome assembly of Huyou (Citrus changshanensis).</title>
        <authorList>
            <person name="Miao C."/>
            <person name="Chen W."/>
            <person name="Wu Y."/>
            <person name="Wang L."/>
            <person name="Zhao S."/>
            <person name="Grierson D."/>
            <person name="Xu C."/>
            <person name="Chen K."/>
        </authorList>
    </citation>
    <scope>NUCLEOTIDE SEQUENCE [LARGE SCALE GENOMIC DNA]</scope>
    <source>
        <strain evidence="8">01-14</strain>
        <tissue evidence="8">Leaf</tissue>
    </source>
</reference>
<dbReference type="InterPro" id="IPR036397">
    <property type="entry name" value="RNaseH_sf"/>
</dbReference>
<dbReference type="InterPro" id="IPR036879">
    <property type="entry name" value="TF_MADSbox_sf"/>
</dbReference>
<feature type="chain" id="PRO_5042895301" description="MADS-box domain-containing protein" evidence="6">
    <location>
        <begin position="21"/>
        <end position="513"/>
    </location>
</feature>
<dbReference type="PROSITE" id="PS50066">
    <property type="entry name" value="MADS_BOX_2"/>
    <property type="match status" value="1"/>
</dbReference>
<dbReference type="EMBL" id="JBCGBO010000024">
    <property type="protein sequence ID" value="KAK9180889.1"/>
    <property type="molecule type" value="Genomic_DNA"/>
</dbReference>
<dbReference type="GO" id="GO:0046983">
    <property type="term" value="F:protein dimerization activity"/>
    <property type="evidence" value="ECO:0007669"/>
    <property type="project" value="InterPro"/>
</dbReference>
<dbReference type="Gene3D" id="3.30.420.10">
    <property type="entry name" value="Ribonuclease H-like superfamily/Ribonuclease H"/>
    <property type="match status" value="1"/>
</dbReference>
<comment type="caution">
    <text evidence="8">The sequence shown here is derived from an EMBL/GenBank/DDBJ whole genome shotgun (WGS) entry which is preliminary data.</text>
</comment>
<dbReference type="SUPFAM" id="SSF53098">
    <property type="entry name" value="Ribonuclease H-like"/>
    <property type="match status" value="1"/>
</dbReference>
<keyword evidence="3" id="KW-0238">DNA-binding</keyword>
<keyword evidence="5" id="KW-0539">Nucleus</keyword>
<accession>A0AAP0QBM0</accession>
<protein>
    <recommendedName>
        <fullName evidence="7">MADS-box domain-containing protein</fullName>
    </recommendedName>
</protein>
<dbReference type="SMART" id="SM00432">
    <property type="entry name" value="MADS"/>
    <property type="match status" value="1"/>
</dbReference>
<dbReference type="SUPFAM" id="SSF55455">
    <property type="entry name" value="SRF-like"/>
    <property type="match status" value="1"/>
</dbReference>
<feature type="signal peptide" evidence="6">
    <location>
        <begin position="1"/>
        <end position="20"/>
    </location>
</feature>
<dbReference type="InterPro" id="IPR002100">
    <property type="entry name" value="TF_MADSbox"/>
</dbReference>
<evidence type="ECO:0000256" key="2">
    <source>
        <dbReference type="ARBA" id="ARBA00023015"/>
    </source>
</evidence>
<dbReference type="PANTHER" id="PTHR47723:SF13">
    <property type="entry name" value="PUTATIVE-RELATED"/>
    <property type="match status" value="1"/>
</dbReference>
<evidence type="ECO:0000256" key="6">
    <source>
        <dbReference type="SAM" id="SignalP"/>
    </source>
</evidence>
<dbReference type="GO" id="GO:0004523">
    <property type="term" value="F:RNA-DNA hybrid ribonuclease activity"/>
    <property type="evidence" value="ECO:0007669"/>
    <property type="project" value="InterPro"/>
</dbReference>
<dbReference type="Pfam" id="PF00319">
    <property type="entry name" value="SRF-TF"/>
    <property type="match status" value="1"/>
</dbReference>
<keyword evidence="6" id="KW-0732">Signal</keyword>
<evidence type="ECO:0000256" key="4">
    <source>
        <dbReference type="ARBA" id="ARBA00023163"/>
    </source>
</evidence>
<dbReference type="CDD" id="cd06222">
    <property type="entry name" value="RNase_H_like"/>
    <property type="match status" value="1"/>
</dbReference>
<dbReference type="PANTHER" id="PTHR47723">
    <property type="entry name" value="OS05G0353850 PROTEIN"/>
    <property type="match status" value="1"/>
</dbReference>
<keyword evidence="9" id="KW-1185">Reference proteome</keyword>
<dbReference type="Pfam" id="PF13456">
    <property type="entry name" value="RVT_3"/>
    <property type="match status" value="1"/>
</dbReference>
<dbReference type="Gene3D" id="3.40.1810.10">
    <property type="entry name" value="Transcription factor, MADS-box"/>
    <property type="match status" value="1"/>
</dbReference>
<evidence type="ECO:0000259" key="7">
    <source>
        <dbReference type="PROSITE" id="PS50066"/>
    </source>
</evidence>
<evidence type="ECO:0000313" key="8">
    <source>
        <dbReference type="EMBL" id="KAK9180889.1"/>
    </source>
</evidence>
<sequence length="513" mass="57643">MVFLYLTSFFADDLLLLAEAYCNQAHVINKVLNIFCSCSGELISKQKTRVYFSKNVVAKKARKISDSLGFATTDNLGKYLGMPLLHNRVTKAIYQEIVDNVDKKLSGWNAMHLSLAGRITLAQSGTRWSIGKGNKVNFWHQSWVSEELLIANHTITQLLDELKNKCVVDFVDDEGNWNWSMFGHFLPNQIFPQITAIKPPSDEGCENQPFWAHSKSGNFTSKQSFFSLNIRDWLCFNLGKAGINEIMDDWACLFGITNLSSHIMHLAALKWSLKFNLGFMTSIMQNQASISNGLASAGGLVRDCSGKWQFSFGMKIGLCSVTSAELQGLFQGVRLAWDRGIHYLEAEVDSQCIFQVICSTRSVPNANLSLINAIKKLMNRDWRISIKHIYREPNFAADFMAKFAGSLPLSFHVFDNPFEGNSDLCLANVYHPCHPIFNPSHLRIFEKLEIEMMKIENEDDRIITLSKRRSGIYKKANELVTLTNAEIGVVVPPPLASVTPLAIPPLKLLQTAS</sequence>
<name>A0AAP0QBM0_9ROSI</name>
<dbReference type="InterPro" id="IPR002156">
    <property type="entry name" value="RNaseH_domain"/>
</dbReference>
<dbReference type="InterPro" id="IPR044730">
    <property type="entry name" value="RNase_H-like_dom_plant"/>
</dbReference>
<evidence type="ECO:0000256" key="3">
    <source>
        <dbReference type="ARBA" id="ARBA00023125"/>
    </source>
</evidence>
<dbReference type="AlphaFoldDB" id="A0AAP0QBM0"/>
<dbReference type="InterPro" id="IPR053151">
    <property type="entry name" value="RNase_H-like"/>
</dbReference>
<evidence type="ECO:0000256" key="5">
    <source>
        <dbReference type="ARBA" id="ARBA00023242"/>
    </source>
</evidence>
<keyword evidence="4" id="KW-0804">Transcription</keyword>
<dbReference type="CDD" id="cd00120">
    <property type="entry name" value="MADS"/>
    <property type="match status" value="1"/>
</dbReference>
<dbReference type="Proteomes" id="UP001428341">
    <property type="component" value="Unassembled WGS sequence"/>
</dbReference>
<evidence type="ECO:0000256" key="1">
    <source>
        <dbReference type="ARBA" id="ARBA00004123"/>
    </source>
</evidence>
<feature type="domain" description="MADS-box" evidence="7">
    <location>
        <begin position="445"/>
        <end position="505"/>
    </location>
</feature>
<evidence type="ECO:0000313" key="9">
    <source>
        <dbReference type="Proteomes" id="UP001428341"/>
    </source>
</evidence>
<organism evidence="8 9">
    <name type="scientific">Citrus x changshan-huyou</name>
    <dbReference type="NCBI Taxonomy" id="2935761"/>
    <lineage>
        <taxon>Eukaryota</taxon>
        <taxon>Viridiplantae</taxon>
        <taxon>Streptophyta</taxon>
        <taxon>Embryophyta</taxon>
        <taxon>Tracheophyta</taxon>
        <taxon>Spermatophyta</taxon>
        <taxon>Magnoliopsida</taxon>
        <taxon>eudicotyledons</taxon>
        <taxon>Gunneridae</taxon>
        <taxon>Pentapetalae</taxon>
        <taxon>rosids</taxon>
        <taxon>malvids</taxon>
        <taxon>Sapindales</taxon>
        <taxon>Rutaceae</taxon>
        <taxon>Aurantioideae</taxon>
        <taxon>Citrus</taxon>
    </lineage>
</organism>
<dbReference type="InterPro" id="IPR012337">
    <property type="entry name" value="RNaseH-like_sf"/>
</dbReference>
<dbReference type="GO" id="GO:0005634">
    <property type="term" value="C:nucleus"/>
    <property type="evidence" value="ECO:0007669"/>
    <property type="project" value="UniProtKB-SubCell"/>
</dbReference>
<proteinExistence type="predicted"/>